<dbReference type="Pfam" id="PF10042">
    <property type="entry name" value="DUF2278"/>
    <property type="match status" value="1"/>
</dbReference>
<dbReference type="SUPFAM" id="SSF74853">
    <property type="entry name" value="Lamin A/C globular tail domain"/>
    <property type="match status" value="1"/>
</dbReference>
<sequence length="349" mass="37312">MPLSSYGVVTARVVDARREGSSDDTPHYQIHLTDDGGTNYRAAVNVKSAQKPWELLYFAAEDFQHPLTAQLPEAGSGWNDLPPEPGGASLDYIRANLVQRSQMRPVPANADGPDNDLADFLDHYVRRAQEDSSAYAYVFGEPWGPEEQPDKVFGFQPGNGVHSVHMNQGNSEEYSEDDGVWQDGGLLLHFAAENRWVAIFLAFQSQSWHTDDRTGHATGGKAPEPEPGPAPEPEPGPAPEPDAAGVQVVAAMVNPTGGGQENETVTLINASGATIALDGWKLADARKNTMSFPAPEIDAGQTLQVPVTDGFRLGNQGGAITVLDAEGLKVHGVSYTAAQAGDEGRTIVF</sequence>
<dbReference type="EMBL" id="JACGWZ010000006">
    <property type="protein sequence ID" value="MBA8826811.1"/>
    <property type="molecule type" value="Genomic_DNA"/>
</dbReference>
<comment type="caution">
    <text evidence="3">The sequence shown here is derived from an EMBL/GenBank/DDBJ whole genome shotgun (WGS) entry which is preliminary data.</text>
</comment>
<dbReference type="Proteomes" id="UP000569329">
    <property type="component" value="Unassembled WGS sequence"/>
</dbReference>
<proteinExistence type="predicted"/>
<evidence type="ECO:0000256" key="1">
    <source>
        <dbReference type="SAM" id="MobiDB-lite"/>
    </source>
</evidence>
<dbReference type="Pfam" id="PF00932">
    <property type="entry name" value="LTD"/>
    <property type="match status" value="1"/>
</dbReference>
<accession>A0A839E664</accession>
<dbReference type="PROSITE" id="PS51841">
    <property type="entry name" value="LTD"/>
    <property type="match status" value="1"/>
</dbReference>
<organism evidence="3 4">
    <name type="scientific">Halosaccharopolyspora lacisalsi</name>
    <dbReference type="NCBI Taxonomy" id="1000566"/>
    <lineage>
        <taxon>Bacteria</taxon>
        <taxon>Bacillati</taxon>
        <taxon>Actinomycetota</taxon>
        <taxon>Actinomycetes</taxon>
        <taxon>Pseudonocardiales</taxon>
        <taxon>Pseudonocardiaceae</taxon>
        <taxon>Halosaccharopolyspora</taxon>
    </lineage>
</organism>
<gene>
    <name evidence="3" type="ORF">FHX42_004190</name>
</gene>
<evidence type="ECO:0000313" key="4">
    <source>
        <dbReference type="Proteomes" id="UP000569329"/>
    </source>
</evidence>
<dbReference type="RefSeq" id="WP_182546000.1">
    <property type="nucleotide sequence ID" value="NZ_JACGWZ010000006.1"/>
</dbReference>
<name>A0A839E664_9PSEU</name>
<reference evidence="3 4" key="1">
    <citation type="submission" date="2020-07" db="EMBL/GenBank/DDBJ databases">
        <title>Sequencing the genomes of 1000 actinobacteria strains.</title>
        <authorList>
            <person name="Klenk H.-P."/>
        </authorList>
    </citation>
    <scope>NUCLEOTIDE SEQUENCE [LARGE SCALE GENOMIC DNA]</scope>
    <source>
        <strain evidence="3 4">DSM 45975</strain>
    </source>
</reference>
<dbReference type="InterPro" id="IPR001322">
    <property type="entry name" value="Lamin_tail_dom"/>
</dbReference>
<evidence type="ECO:0000313" key="3">
    <source>
        <dbReference type="EMBL" id="MBA8826811.1"/>
    </source>
</evidence>
<feature type="compositionally biased region" description="Pro residues" evidence="1">
    <location>
        <begin position="225"/>
        <end position="240"/>
    </location>
</feature>
<dbReference type="InterPro" id="IPR019268">
    <property type="entry name" value="DUF2278"/>
</dbReference>
<keyword evidence="4" id="KW-1185">Reference proteome</keyword>
<dbReference type="AlphaFoldDB" id="A0A839E664"/>
<feature type="region of interest" description="Disordered" evidence="1">
    <location>
        <begin position="210"/>
        <end position="242"/>
    </location>
</feature>
<feature type="domain" description="LTD" evidence="2">
    <location>
        <begin position="234"/>
        <end position="337"/>
    </location>
</feature>
<protein>
    <submittedName>
        <fullName evidence="3">Uncharacterized protein YukJ</fullName>
    </submittedName>
</protein>
<dbReference type="InterPro" id="IPR036415">
    <property type="entry name" value="Lamin_tail_dom_sf"/>
</dbReference>
<evidence type="ECO:0000259" key="2">
    <source>
        <dbReference type="PROSITE" id="PS51841"/>
    </source>
</evidence>